<evidence type="ECO:0000259" key="3">
    <source>
        <dbReference type="Pfam" id="PF13439"/>
    </source>
</evidence>
<dbReference type="PANTHER" id="PTHR46401">
    <property type="entry name" value="GLYCOSYLTRANSFERASE WBBK-RELATED"/>
    <property type="match status" value="1"/>
</dbReference>
<dbReference type="Proteomes" id="UP000190852">
    <property type="component" value="Unassembled WGS sequence"/>
</dbReference>
<dbReference type="GO" id="GO:0009103">
    <property type="term" value="P:lipopolysaccharide biosynthetic process"/>
    <property type="evidence" value="ECO:0007669"/>
    <property type="project" value="TreeGrafter"/>
</dbReference>
<dbReference type="Pfam" id="PF00534">
    <property type="entry name" value="Glycos_transf_1"/>
    <property type="match status" value="1"/>
</dbReference>
<evidence type="ECO:0000256" key="1">
    <source>
        <dbReference type="ARBA" id="ARBA00022679"/>
    </source>
</evidence>
<dbReference type="InterPro" id="IPR001296">
    <property type="entry name" value="Glyco_trans_1"/>
</dbReference>
<evidence type="ECO:0000259" key="2">
    <source>
        <dbReference type="Pfam" id="PF00534"/>
    </source>
</evidence>
<dbReference type="InterPro" id="IPR028098">
    <property type="entry name" value="Glyco_trans_4-like_N"/>
</dbReference>
<organism evidence="4 5">
    <name type="scientific">Parabacteroides chartae</name>
    <dbReference type="NCBI Taxonomy" id="1037355"/>
    <lineage>
        <taxon>Bacteria</taxon>
        <taxon>Pseudomonadati</taxon>
        <taxon>Bacteroidota</taxon>
        <taxon>Bacteroidia</taxon>
        <taxon>Bacteroidales</taxon>
        <taxon>Tannerellaceae</taxon>
        <taxon>Parabacteroides</taxon>
    </lineage>
</organism>
<gene>
    <name evidence="4" type="ORF">SAMN05660349_01342</name>
</gene>
<protein>
    <submittedName>
        <fullName evidence="4">Glycosyltransferase involved in cell wall bisynthesis</fullName>
    </submittedName>
</protein>
<feature type="domain" description="Glycosyl transferase family 1" evidence="2">
    <location>
        <begin position="242"/>
        <end position="395"/>
    </location>
</feature>
<dbReference type="GO" id="GO:0016757">
    <property type="term" value="F:glycosyltransferase activity"/>
    <property type="evidence" value="ECO:0007669"/>
    <property type="project" value="InterPro"/>
</dbReference>
<evidence type="ECO:0000313" key="5">
    <source>
        <dbReference type="Proteomes" id="UP000190852"/>
    </source>
</evidence>
<dbReference type="RefSeq" id="WP_079682947.1">
    <property type="nucleotide sequence ID" value="NZ_FUYQ01000007.1"/>
</dbReference>
<evidence type="ECO:0000313" key="4">
    <source>
        <dbReference type="EMBL" id="SKB47567.1"/>
    </source>
</evidence>
<proteinExistence type="predicted"/>
<name>A0A1T5BKI7_9BACT</name>
<dbReference type="PANTHER" id="PTHR46401:SF2">
    <property type="entry name" value="GLYCOSYLTRANSFERASE WBBK-RELATED"/>
    <property type="match status" value="1"/>
</dbReference>
<dbReference type="AlphaFoldDB" id="A0A1T5BKI7"/>
<feature type="domain" description="Glycosyltransferase subfamily 4-like N-terminal" evidence="3">
    <location>
        <begin position="132"/>
        <end position="227"/>
    </location>
</feature>
<dbReference type="Pfam" id="PF13439">
    <property type="entry name" value="Glyco_transf_4"/>
    <property type="match status" value="1"/>
</dbReference>
<dbReference type="SUPFAM" id="SSF53756">
    <property type="entry name" value="UDP-Glycosyltransferase/glycogen phosphorylase"/>
    <property type="match status" value="1"/>
</dbReference>
<accession>A0A1T5BKI7</accession>
<dbReference type="Gene3D" id="3.40.50.2000">
    <property type="entry name" value="Glycogen Phosphorylase B"/>
    <property type="match status" value="2"/>
</dbReference>
<keyword evidence="1 4" id="KW-0808">Transferase</keyword>
<keyword evidence="5" id="KW-1185">Reference proteome</keyword>
<dbReference type="EMBL" id="FUYQ01000007">
    <property type="protein sequence ID" value="SKB47567.1"/>
    <property type="molecule type" value="Genomic_DNA"/>
</dbReference>
<sequence length="420" mass="47534">MKALMFGWEFPPHILGGLGTASYGLTRGMALQPDMDITFVIPKPWGDEDQSFLKIVGACNTPIVWRDVDYNYVKNRLGEKMSPEEYYKLRDNIYADFSYRGVNDLGCIEFSGRYPDNLLEEINNYSIVAGVIARAESFDVIHAHDWLTYPAGIHAKQISGKPMVIHVHATDYDRSRGNVNPEVYAIEKNGMDFADHIITVSNLTRNTVIEKYHQDPSKVTTVHNAVEPLSQDIVSIQDKRGVKDKVVTFLGRITMQKGPEYFVEAAAKVLEKADNVRFVMAGSGDMMDQMIRLAASRNISDRFHFTGFMKGKQVYEVLKSSDVYVMPSVSEPFGISPLEAMQCGVPSIISKQSGCAEILDYAVKVDYWDIEAMADAIYGIITYPAMYQFLKEEGKREVDNIKWEYAGQKVRRIYDQVMNK</sequence>
<reference evidence="5" key="1">
    <citation type="submission" date="2017-02" db="EMBL/GenBank/DDBJ databases">
        <authorList>
            <person name="Varghese N."/>
            <person name="Submissions S."/>
        </authorList>
    </citation>
    <scope>NUCLEOTIDE SEQUENCE [LARGE SCALE GENOMIC DNA]</scope>
    <source>
        <strain evidence="5">DSM 24967</strain>
    </source>
</reference>
<dbReference type="CDD" id="cd03801">
    <property type="entry name" value="GT4_PimA-like"/>
    <property type="match status" value="1"/>
</dbReference>